<comment type="subcellular location">
    <subcellularLocation>
        <location evidence="1">Cytoplasm</location>
        <location evidence="1">Cytoskeleton</location>
    </subcellularLocation>
</comment>
<dbReference type="AlphaFoldDB" id="A0ABD1DGT9"/>
<evidence type="ECO:0000256" key="9">
    <source>
        <dbReference type="ARBA" id="ARBA00023212"/>
    </source>
</evidence>
<dbReference type="SUPFAM" id="SSF53850">
    <property type="entry name" value="Periplasmic binding protein-like II"/>
    <property type="match status" value="1"/>
</dbReference>
<comment type="caution">
    <text evidence="15">The sequence shown here is derived from an EMBL/GenBank/DDBJ whole genome shotgun (WGS) entry which is preliminary data.</text>
</comment>
<comment type="similarity">
    <text evidence="2 11">Belongs to the actin family.</text>
</comment>
<evidence type="ECO:0000256" key="2">
    <source>
        <dbReference type="ARBA" id="ARBA00006752"/>
    </source>
</evidence>
<evidence type="ECO:0000256" key="4">
    <source>
        <dbReference type="ARBA" id="ARBA00022741"/>
    </source>
</evidence>
<keyword evidence="9" id="KW-0206">Cytoskeleton</keyword>
<dbReference type="Gene3D" id="1.10.287.70">
    <property type="match status" value="1"/>
</dbReference>
<sequence length="1092" mass="123534">MWTRAVTVLVLAVTLADFGHGAIYPEDDTQENLLTVVPCVKRVCEKYFKSERAMKGSLAIINIKPDTSAFQLNILKSFNDDPRHEMGVMVKDGRKKHWNASHVTEKAKNYLLLISDSSELDAPINQLRRLPTWNPLAQVVVLFTSEMTPLVFQIEVRNALQKLFENSVLNVNVMVQRYNTSVLEVWTWFPYENGGCADNILNIRLMDECEYVEVPIENVAEKMDDNSEFIAPELEYSNVTAANSSLEVFIEQAEQAGDSFAETVWLFREKHFFSDYGPKIPKDYNYCPLMISTPIWEPFVVGNETSIEKGLEVLMIEVITARMKLTPVYRFIDPLRAAATITADNSTGFYADLIQRRTDLMIGGLYENPISRRLLSSSIPYFQDDLTWCVPTARHAPKWLNVFIIFNVWIWLVAIIIIFVAAAIIYCLNHVEHRYPENYTWMLLQSLAFSLSVYAHYWPQRFSIRFFLVGYMIYGLHWSAAYHSFLISVLTRPRFEPQISTVEAAMANKFQFAGPENTLVHFDKPDGVSRFITSVYQVCPDRDDCLARLHSERNLAVATSRAHSHNSKSIGEAEIFCFDRKDNIQTYSVGMMVKKDFHLLPKINDLIRRISESGLLGKWQVESDKIRVDEDLEDGGGDDGGHGDGQIVLKVEHIEGAFILGAIGLGLSTVAFIGEIVYFNLKNRYKWNDTAGRFSRPYEVGRHPSWNSVPERYRCKMCDEEIAALVIDNGSGMCKAGFAGDDAPRAVFPSIVGRARHQGVMVGMGQKDSYVGDEAQSKRGILTLKYPIEHGIVSNWDDMEKIWHHTFYNELRVAPEEHPVLLTEAPLNPKANREKMTQIMFETFNCPAMYVAIQAVLSLYASGRTTGIVLDSGDGVSHTVPIYEGYALPHAILRLDLAGRDLTDYLMTILTERGYTFTTTAEREIVRDIKEKLCYVALDFEQEMATAASSSTLEKSYELPDGQVITIGNERFRCPETLFQPSFIGMESAGVHETVFNSIKKCDVDIRKDLFANTVLSGGSTMFGGIADRMQRELTALAPPSIKVKIVAPPERQYSVWIGGSILASLSTFQQMWISKQEYDESGPGIVHRKCF</sequence>
<keyword evidence="7" id="KW-0007">Acetylation</keyword>
<dbReference type="FunFam" id="3.30.420.40:FF:000291">
    <property type="entry name" value="Actin, alpha skeletal muscle"/>
    <property type="match status" value="1"/>
</dbReference>
<reference evidence="15 16" key="1">
    <citation type="submission" date="2024-05" db="EMBL/GenBank/DDBJ databases">
        <title>Culex pipiens pipiens assembly and annotation.</title>
        <authorList>
            <person name="Alout H."/>
            <person name="Durand T."/>
        </authorList>
    </citation>
    <scope>NUCLEOTIDE SEQUENCE [LARGE SCALE GENOMIC DNA]</scope>
    <source>
        <strain evidence="15">HA-2024</strain>
        <tissue evidence="15">Whole body</tissue>
    </source>
</reference>
<keyword evidence="8" id="KW-0558">Oxidation</keyword>
<dbReference type="PANTHER" id="PTHR11937">
    <property type="entry name" value="ACTIN"/>
    <property type="match status" value="1"/>
</dbReference>
<evidence type="ECO:0000256" key="11">
    <source>
        <dbReference type="RuleBase" id="RU000487"/>
    </source>
</evidence>
<evidence type="ECO:0000313" key="16">
    <source>
        <dbReference type="Proteomes" id="UP001562425"/>
    </source>
</evidence>
<evidence type="ECO:0000256" key="10">
    <source>
        <dbReference type="ARBA" id="ARBA00049360"/>
    </source>
</evidence>
<evidence type="ECO:0000256" key="7">
    <source>
        <dbReference type="ARBA" id="ARBA00022990"/>
    </source>
</evidence>
<dbReference type="InterPro" id="IPR020902">
    <property type="entry name" value="Actin/actin-like_CS"/>
</dbReference>
<feature type="chain" id="PRO_5044774563" description="Putative ionotropic receptor ligand binding domain-containing protein" evidence="13">
    <location>
        <begin position="22"/>
        <end position="1092"/>
    </location>
</feature>
<evidence type="ECO:0000256" key="3">
    <source>
        <dbReference type="ARBA" id="ARBA00022490"/>
    </source>
</evidence>
<keyword evidence="16" id="KW-1185">Reference proteome</keyword>
<keyword evidence="4" id="KW-0547">Nucleotide-binding</keyword>
<dbReference type="SMART" id="SM00268">
    <property type="entry name" value="ACTIN"/>
    <property type="match status" value="1"/>
</dbReference>
<proteinExistence type="inferred from homology"/>
<dbReference type="GO" id="GO:0005524">
    <property type="term" value="F:ATP binding"/>
    <property type="evidence" value="ECO:0007669"/>
    <property type="project" value="UniProtKB-KW"/>
</dbReference>
<dbReference type="GO" id="GO:0016787">
    <property type="term" value="F:hydrolase activity"/>
    <property type="evidence" value="ECO:0007669"/>
    <property type="project" value="UniProtKB-KW"/>
</dbReference>
<dbReference type="SUPFAM" id="SSF53067">
    <property type="entry name" value="Actin-like ATPase domain"/>
    <property type="match status" value="2"/>
</dbReference>
<keyword evidence="12" id="KW-0812">Transmembrane</keyword>
<dbReference type="PROSITE" id="PS00406">
    <property type="entry name" value="ACTINS_1"/>
    <property type="match status" value="1"/>
</dbReference>
<feature type="domain" description="Putative ionotropic receptor ligand binding" evidence="14">
    <location>
        <begin position="109"/>
        <end position="200"/>
    </location>
</feature>
<organism evidence="15 16">
    <name type="scientific">Culex pipiens pipiens</name>
    <name type="common">Northern house mosquito</name>
    <dbReference type="NCBI Taxonomy" id="38569"/>
    <lineage>
        <taxon>Eukaryota</taxon>
        <taxon>Metazoa</taxon>
        <taxon>Ecdysozoa</taxon>
        <taxon>Arthropoda</taxon>
        <taxon>Hexapoda</taxon>
        <taxon>Insecta</taxon>
        <taxon>Pterygota</taxon>
        <taxon>Neoptera</taxon>
        <taxon>Endopterygota</taxon>
        <taxon>Diptera</taxon>
        <taxon>Nematocera</taxon>
        <taxon>Culicoidea</taxon>
        <taxon>Culicidae</taxon>
        <taxon>Culicinae</taxon>
        <taxon>Culicini</taxon>
        <taxon>Culex</taxon>
        <taxon>Culex</taxon>
    </lineage>
</organism>
<dbReference type="InterPro" id="IPR056198">
    <property type="entry name" value="LBD_receptor"/>
</dbReference>
<protein>
    <recommendedName>
        <fullName evidence="14">Putative ionotropic receptor ligand binding domain-containing protein</fullName>
    </recommendedName>
</protein>
<keyword evidence="12" id="KW-0472">Membrane</keyword>
<dbReference type="InterPro" id="IPR004000">
    <property type="entry name" value="Actin"/>
</dbReference>
<keyword evidence="6" id="KW-0067">ATP-binding</keyword>
<keyword evidence="13" id="KW-0732">Signal</keyword>
<dbReference type="Pfam" id="PF24061">
    <property type="entry name" value="LBD_receptor"/>
    <property type="match status" value="1"/>
</dbReference>
<comment type="catalytic activity">
    <reaction evidence="10">
        <text>ATP + H2O = ADP + phosphate + H(+)</text>
        <dbReference type="Rhea" id="RHEA:13065"/>
        <dbReference type="ChEBI" id="CHEBI:15377"/>
        <dbReference type="ChEBI" id="CHEBI:15378"/>
        <dbReference type="ChEBI" id="CHEBI:30616"/>
        <dbReference type="ChEBI" id="CHEBI:43474"/>
        <dbReference type="ChEBI" id="CHEBI:456216"/>
    </reaction>
</comment>
<dbReference type="GO" id="GO:0005856">
    <property type="term" value="C:cytoskeleton"/>
    <property type="evidence" value="ECO:0007669"/>
    <property type="project" value="UniProtKB-SubCell"/>
</dbReference>
<keyword evidence="12" id="KW-1133">Transmembrane helix</keyword>
<dbReference type="PROSITE" id="PS00432">
    <property type="entry name" value="ACTINS_2"/>
    <property type="match status" value="1"/>
</dbReference>
<evidence type="ECO:0000313" key="15">
    <source>
        <dbReference type="EMBL" id="KAL1398921.1"/>
    </source>
</evidence>
<keyword evidence="3" id="KW-0963">Cytoplasm</keyword>
<keyword evidence="5" id="KW-0378">Hydrolase</keyword>
<dbReference type="FunFam" id="3.30.420.40:FF:000058">
    <property type="entry name" value="Putative actin-related protein 5"/>
    <property type="match status" value="1"/>
</dbReference>
<evidence type="ECO:0000256" key="8">
    <source>
        <dbReference type="ARBA" id="ARBA00023097"/>
    </source>
</evidence>
<dbReference type="Gene3D" id="3.90.640.10">
    <property type="entry name" value="Actin, Chain A, domain 4"/>
    <property type="match status" value="1"/>
</dbReference>
<dbReference type="CDD" id="cd10224">
    <property type="entry name" value="ASKHA_NBD_actin"/>
    <property type="match status" value="1"/>
</dbReference>
<feature type="signal peptide" evidence="13">
    <location>
        <begin position="1"/>
        <end position="21"/>
    </location>
</feature>
<evidence type="ECO:0000259" key="14">
    <source>
        <dbReference type="Pfam" id="PF24061"/>
    </source>
</evidence>
<dbReference type="PROSITE" id="PS01132">
    <property type="entry name" value="ACTINS_ACT_LIKE"/>
    <property type="match status" value="1"/>
</dbReference>
<feature type="transmembrane region" description="Helical" evidence="12">
    <location>
        <begin position="439"/>
        <end position="458"/>
    </location>
</feature>
<dbReference type="InterPro" id="IPR004001">
    <property type="entry name" value="Actin_CS"/>
</dbReference>
<dbReference type="EMBL" id="JBEHCU010005716">
    <property type="protein sequence ID" value="KAL1398921.1"/>
    <property type="molecule type" value="Genomic_DNA"/>
</dbReference>
<dbReference type="FunFam" id="3.90.640.10:FF:000047">
    <property type="entry name" value="Actin, alpha skeletal muscle"/>
    <property type="match status" value="1"/>
</dbReference>
<feature type="transmembrane region" description="Helical" evidence="12">
    <location>
        <begin position="657"/>
        <end position="679"/>
    </location>
</feature>
<dbReference type="InterPro" id="IPR043129">
    <property type="entry name" value="ATPase_NBD"/>
</dbReference>
<evidence type="ECO:0000256" key="6">
    <source>
        <dbReference type="ARBA" id="ARBA00022840"/>
    </source>
</evidence>
<gene>
    <name evidence="15" type="ORF">pipiens_008590</name>
</gene>
<evidence type="ECO:0000256" key="1">
    <source>
        <dbReference type="ARBA" id="ARBA00004245"/>
    </source>
</evidence>
<accession>A0ABD1DGT9</accession>
<dbReference type="Proteomes" id="UP001562425">
    <property type="component" value="Unassembled WGS sequence"/>
</dbReference>
<evidence type="ECO:0000256" key="13">
    <source>
        <dbReference type="SAM" id="SignalP"/>
    </source>
</evidence>
<dbReference type="FunFam" id="3.30.420.40:FF:000404">
    <property type="entry name" value="Major actin"/>
    <property type="match status" value="1"/>
</dbReference>
<name>A0ABD1DGT9_CULPP</name>
<evidence type="ECO:0000256" key="5">
    <source>
        <dbReference type="ARBA" id="ARBA00022801"/>
    </source>
</evidence>
<feature type="transmembrane region" description="Helical" evidence="12">
    <location>
        <begin position="399"/>
        <end position="427"/>
    </location>
</feature>
<dbReference type="Pfam" id="PF00022">
    <property type="entry name" value="Actin"/>
    <property type="match status" value="1"/>
</dbReference>
<dbReference type="PRINTS" id="PR00190">
    <property type="entry name" value="ACTIN"/>
</dbReference>
<feature type="transmembrane region" description="Helical" evidence="12">
    <location>
        <begin position="464"/>
        <end position="490"/>
    </location>
</feature>
<evidence type="ECO:0000256" key="12">
    <source>
        <dbReference type="SAM" id="Phobius"/>
    </source>
</evidence>
<dbReference type="Gene3D" id="3.30.420.40">
    <property type="match status" value="2"/>
</dbReference>